<feature type="region of interest" description="Disordered" evidence="1">
    <location>
        <begin position="32"/>
        <end position="54"/>
    </location>
</feature>
<accession>A0A9N9JWF1</accession>
<evidence type="ECO:0000313" key="3">
    <source>
        <dbReference type="Proteomes" id="UP000789396"/>
    </source>
</evidence>
<feature type="compositionally biased region" description="Polar residues" evidence="1">
    <location>
        <begin position="35"/>
        <end position="54"/>
    </location>
</feature>
<dbReference type="Proteomes" id="UP000789396">
    <property type="component" value="Unassembled WGS sequence"/>
</dbReference>
<feature type="non-terminal residue" evidence="2">
    <location>
        <position position="1"/>
    </location>
</feature>
<organism evidence="2 3">
    <name type="scientific">Racocetra fulgida</name>
    <dbReference type="NCBI Taxonomy" id="60492"/>
    <lineage>
        <taxon>Eukaryota</taxon>
        <taxon>Fungi</taxon>
        <taxon>Fungi incertae sedis</taxon>
        <taxon>Mucoromycota</taxon>
        <taxon>Glomeromycotina</taxon>
        <taxon>Glomeromycetes</taxon>
        <taxon>Diversisporales</taxon>
        <taxon>Gigasporaceae</taxon>
        <taxon>Racocetra</taxon>
    </lineage>
</organism>
<dbReference type="EMBL" id="CAJVPZ010071532">
    <property type="protein sequence ID" value="CAG8800716.1"/>
    <property type="molecule type" value="Genomic_DNA"/>
</dbReference>
<dbReference type="AlphaFoldDB" id="A0A9N9JWF1"/>
<gene>
    <name evidence="2" type="ORF">RFULGI_LOCUS17690</name>
</gene>
<evidence type="ECO:0000256" key="1">
    <source>
        <dbReference type="SAM" id="MobiDB-lite"/>
    </source>
</evidence>
<reference evidence="2" key="1">
    <citation type="submission" date="2021-06" db="EMBL/GenBank/DDBJ databases">
        <authorList>
            <person name="Kallberg Y."/>
            <person name="Tangrot J."/>
            <person name="Rosling A."/>
        </authorList>
    </citation>
    <scope>NUCLEOTIDE SEQUENCE</scope>
    <source>
        <strain evidence="2">IN212</strain>
    </source>
</reference>
<comment type="caution">
    <text evidence="2">The sequence shown here is derived from an EMBL/GenBank/DDBJ whole genome shotgun (WGS) entry which is preliminary data.</text>
</comment>
<evidence type="ECO:0000313" key="2">
    <source>
        <dbReference type="EMBL" id="CAG8800716.1"/>
    </source>
</evidence>
<proteinExistence type="predicted"/>
<feature type="non-terminal residue" evidence="2">
    <location>
        <position position="54"/>
    </location>
</feature>
<protein>
    <submittedName>
        <fullName evidence="2">198_t:CDS:1</fullName>
    </submittedName>
</protein>
<name>A0A9N9JWF1_9GLOM</name>
<keyword evidence="3" id="KW-1185">Reference proteome</keyword>
<dbReference type="OrthoDB" id="2443408at2759"/>
<sequence>CILARSIPNIGNWTVFTSVQLEKLQKHKIKKPTPYFSTSTKPNSNWQIPLPNSE</sequence>